<evidence type="ECO:0000313" key="2">
    <source>
        <dbReference type="EMBL" id="TGD43499.1"/>
    </source>
</evidence>
<protein>
    <submittedName>
        <fullName evidence="2">Uncharacterized protein</fullName>
    </submittedName>
</protein>
<accession>A0ABY2KLR3</accession>
<dbReference type="RefSeq" id="WP_135430357.1">
    <property type="nucleotide sequence ID" value="NZ_RPEM01000005.1"/>
</dbReference>
<proteinExistence type="predicted"/>
<keyword evidence="3" id="KW-1185">Reference proteome</keyword>
<evidence type="ECO:0000313" key="3">
    <source>
        <dbReference type="Proteomes" id="UP000297741"/>
    </source>
</evidence>
<dbReference type="EMBL" id="RPEM01000005">
    <property type="protein sequence ID" value="TGD43499.1"/>
    <property type="molecule type" value="Genomic_DNA"/>
</dbReference>
<feature type="signal peptide" evidence="1">
    <location>
        <begin position="1"/>
        <end position="24"/>
    </location>
</feature>
<organism evidence="2 3">
    <name type="scientific">Pseudotabrizicola sediminis</name>
    <dbReference type="NCBI Taxonomy" id="2486418"/>
    <lineage>
        <taxon>Bacteria</taxon>
        <taxon>Pseudomonadati</taxon>
        <taxon>Pseudomonadota</taxon>
        <taxon>Alphaproteobacteria</taxon>
        <taxon>Rhodobacterales</taxon>
        <taxon>Paracoccaceae</taxon>
        <taxon>Pseudotabrizicola</taxon>
    </lineage>
</organism>
<keyword evidence="1" id="KW-0732">Signal</keyword>
<name>A0ABY2KLR3_9RHOB</name>
<feature type="chain" id="PRO_5045188437" evidence="1">
    <location>
        <begin position="25"/>
        <end position="179"/>
    </location>
</feature>
<gene>
    <name evidence="2" type="ORF">EEB11_08805</name>
</gene>
<dbReference type="Proteomes" id="UP000297741">
    <property type="component" value="Unassembled WGS sequence"/>
</dbReference>
<evidence type="ECO:0000256" key="1">
    <source>
        <dbReference type="SAM" id="SignalP"/>
    </source>
</evidence>
<comment type="caution">
    <text evidence="2">The sequence shown here is derived from an EMBL/GenBank/DDBJ whole genome shotgun (WGS) entry which is preliminary data.</text>
</comment>
<sequence length="179" mass="19400">MRLTRKLQICAGVLLLLAAPPAHAQTMTEAAWANMAVAVQLCETRTNDMTAKAQTFRDTGFSEWVERSSTNSDTTHYFTAPADSVVVELYYGEMPEDCRVTSAHLGVTLASQLLDDLIPKLYPTYVRKVEIGPIGPSGQPATCVRYEDPSNEIGHVVGASTEQGCVDNGTSLIFSSSRV</sequence>
<reference evidence="2 3" key="1">
    <citation type="submission" date="2018-11" db="EMBL/GenBank/DDBJ databases">
        <title>Tabrizicola sp. isolated from sediment of alpine lake.</title>
        <authorList>
            <person name="Liu Z."/>
        </authorList>
    </citation>
    <scope>NUCLEOTIDE SEQUENCE [LARGE SCALE GENOMIC DNA]</scope>
    <source>
        <strain evidence="2 3">DRYC-M-16</strain>
    </source>
</reference>